<gene>
    <name evidence="2" type="ORF">HHL22_00565</name>
</gene>
<comment type="caution">
    <text evidence="2">The sequence shown here is derived from an EMBL/GenBank/DDBJ whole genome shotgun (WGS) entry which is preliminary data.</text>
</comment>
<evidence type="ECO:0000313" key="3">
    <source>
        <dbReference type="Proteomes" id="UP000559626"/>
    </source>
</evidence>
<keyword evidence="3" id="KW-1185">Reference proteome</keyword>
<dbReference type="Proteomes" id="UP000559626">
    <property type="component" value="Unassembled WGS sequence"/>
</dbReference>
<sequence length="187" mass="20470">MKRFRLLLAGTVGLLTLGLGSCLKAPNYPVTPEISVDDTSVVLRHYASGGTQPIDSVFITIRFQDGDGDLGLSSAESAVSPYAYPSRFNNNYFIEPYIKQPNGTFVPLTSLMPARTVAGAYNSRFEHIATTSENHSAPIKGTLTRVYAFAYQSLYRPGEEARFQISIADRALHESNTVITNSVVFPK</sequence>
<dbReference type="RefSeq" id="WP_169529038.1">
    <property type="nucleotide sequence ID" value="NZ_JABBGH010000001.1"/>
</dbReference>
<protein>
    <recommendedName>
        <fullName evidence="4">Lipoprotein</fullName>
    </recommendedName>
</protein>
<dbReference type="PROSITE" id="PS51257">
    <property type="entry name" value="PROKAR_LIPOPROTEIN"/>
    <property type="match status" value="1"/>
</dbReference>
<proteinExistence type="predicted"/>
<keyword evidence="1" id="KW-0732">Signal</keyword>
<feature type="chain" id="PRO_5030812826" description="Lipoprotein" evidence="1">
    <location>
        <begin position="26"/>
        <end position="187"/>
    </location>
</feature>
<dbReference type="EMBL" id="JABBGH010000001">
    <property type="protein sequence ID" value="NML63693.1"/>
    <property type="molecule type" value="Genomic_DNA"/>
</dbReference>
<name>A0A7Y0AAE0_9BACT</name>
<evidence type="ECO:0008006" key="4">
    <source>
        <dbReference type="Google" id="ProtNLM"/>
    </source>
</evidence>
<accession>A0A7Y0AAE0</accession>
<organism evidence="2 3">
    <name type="scientific">Hymenobacter polaris</name>
    <dbReference type="NCBI Taxonomy" id="2682546"/>
    <lineage>
        <taxon>Bacteria</taxon>
        <taxon>Pseudomonadati</taxon>
        <taxon>Bacteroidota</taxon>
        <taxon>Cytophagia</taxon>
        <taxon>Cytophagales</taxon>
        <taxon>Hymenobacteraceae</taxon>
        <taxon>Hymenobacter</taxon>
    </lineage>
</organism>
<reference evidence="2 3" key="1">
    <citation type="submission" date="2020-04" db="EMBL/GenBank/DDBJ databases">
        <title>Hymenobacter polaris sp. nov., isolated from Arctic soil.</title>
        <authorList>
            <person name="Dahal R.H."/>
        </authorList>
    </citation>
    <scope>NUCLEOTIDE SEQUENCE [LARGE SCALE GENOMIC DNA]</scope>
    <source>
        <strain evidence="2 3">RP-2-7</strain>
    </source>
</reference>
<dbReference type="AlphaFoldDB" id="A0A7Y0AAE0"/>
<evidence type="ECO:0000256" key="1">
    <source>
        <dbReference type="SAM" id="SignalP"/>
    </source>
</evidence>
<evidence type="ECO:0000313" key="2">
    <source>
        <dbReference type="EMBL" id="NML63693.1"/>
    </source>
</evidence>
<feature type="signal peptide" evidence="1">
    <location>
        <begin position="1"/>
        <end position="25"/>
    </location>
</feature>